<dbReference type="PROSITE" id="PS51257">
    <property type="entry name" value="PROKAR_LIPOPROTEIN"/>
    <property type="match status" value="1"/>
</dbReference>
<dbReference type="EMBL" id="PTRA01000003">
    <property type="protein sequence ID" value="PQA56295.1"/>
    <property type="molecule type" value="Genomic_DNA"/>
</dbReference>
<proteinExistence type="predicted"/>
<dbReference type="OrthoDB" id="950241at2"/>
<dbReference type="RefSeq" id="WP_104714830.1">
    <property type="nucleotide sequence ID" value="NZ_PTRA01000003.1"/>
</dbReference>
<comment type="caution">
    <text evidence="2">The sequence shown here is derived from an EMBL/GenBank/DDBJ whole genome shotgun (WGS) entry which is preliminary data.</text>
</comment>
<protein>
    <recommendedName>
        <fullName evidence="4">Lipoprotein</fullName>
    </recommendedName>
</protein>
<keyword evidence="1" id="KW-0732">Signal</keyword>
<accession>A0A2S7IJ53</accession>
<reference evidence="3" key="1">
    <citation type="submission" date="2018-02" db="EMBL/GenBank/DDBJ databases">
        <title>Genome sequencing of Solimonas sp. HR-BB.</title>
        <authorList>
            <person name="Lee Y."/>
            <person name="Jeon C.O."/>
        </authorList>
    </citation>
    <scope>NUCLEOTIDE SEQUENCE [LARGE SCALE GENOMIC DNA]</scope>
    <source>
        <strain evidence="3">HR-U</strain>
    </source>
</reference>
<organism evidence="2 3">
    <name type="scientific">Siphonobacter curvatus</name>
    <dbReference type="NCBI Taxonomy" id="2094562"/>
    <lineage>
        <taxon>Bacteria</taxon>
        <taxon>Pseudomonadati</taxon>
        <taxon>Bacteroidota</taxon>
        <taxon>Cytophagia</taxon>
        <taxon>Cytophagales</taxon>
        <taxon>Cytophagaceae</taxon>
        <taxon>Siphonobacter</taxon>
    </lineage>
</organism>
<dbReference type="AlphaFoldDB" id="A0A2S7IJ53"/>
<evidence type="ECO:0000313" key="3">
    <source>
        <dbReference type="Proteomes" id="UP000239590"/>
    </source>
</evidence>
<gene>
    <name evidence="2" type="ORF">C5O19_18290</name>
</gene>
<dbReference type="Proteomes" id="UP000239590">
    <property type="component" value="Unassembled WGS sequence"/>
</dbReference>
<name>A0A2S7IJ53_9BACT</name>
<sequence>MKIYWLTFALLGLLMACGGDNSEQNTQQETGTSESAPASRPKHTLVFLDKSLSVNEDAAYVEKKYTKVLTDLVQKDISGAGDKIEVWLMHENTAKGKALELTSRTALEATEGMSQTDVEAAQTNYDFSLQKERLNFTQQILSQLATPNESRSNKQTDIQASLQAIGAVASKGEPVEVYYFSDMVESMPQKSRRDFHHTPPKTTAQADEWAKADALGLKSQYPNLTGVAVHMVLPFEPTTSSKINNPNITQYWKTFFTELGVKRVTEEI</sequence>
<evidence type="ECO:0000313" key="2">
    <source>
        <dbReference type="EMBL" id="PQA56295.1"/>
    </source>
</evidence>
<evidence type="ECO:0008006" key="4">
    <source>
        <dbReference type="Google" id="ProtNLM"/>
    </source>
</evidence>
<feature type="signal peptide" evidence="1">
    <location>
        <begin position="1"/>
        <end position="18"/>
    </location>
</feature>
<keyword evidence="3" id="KW-1185">Reference proteome</keyword>
<evidence type="ECO:0000256" key="1">
    <source>
        <dbReference type="SAM" id="SignalP"/>
    </source>
</evidence>
<feature type="chain" id="PRO_5015776813" description="Lipoprotein" evidence="1">
    <location>
        <begin position="19"/>
        <end position="268"/>
    </location>
</feature>